<dbReference type="PANTHER" id="PTHR11514:SF102">
    <property type="entry name" value="TRANSCRIPTION FACTOR"/>
    <property type="match status" value="1"/>
</dbReference>
<dbReference type="Pfam" id="PF00010">
    <property type="entry name" value="HLH"/>
    <property type="match status" value="1"/>
</dbReference>
<dbReference type="SUPFAM" id="SSF47459">
    <property type="entry name" value="HLH, helix-loop-helix DNA-binding domain"/>
    <property type="match status" value="1"/>
</dbReference>
<dbReference type="GO" id="GO:0006355">
    <property type="term" value="P:regulation of DNA-templated transcription"/>
    <property type="evidence" value="ECO:0000318"/>
    <property type="project" value="GO_Central"/>
</dbReference>
<keyword evidence="2 5" id="KW-0805">Transcription regulation</keyword>
<evidence type="ECO:0000256" key="6">
    <source>
        <dbReference type="SAM" id="MobiDB-lite"/>
    </source>
</evidence>
<dbReference type="SMR" id="A0A1U8FIF6"/>
<dbReference type="OrthoDB" id="1926382at2759"/>
<dbReference type="Gene3D" id="4.10.280.10">
    <property type="entry name" value="Helix-loop-helix DNA-binding domain"/>
    <property type="match status" value="1"/>
</dbReference>
<dbReference type="GO" id="GO:0005634">
    <property type="term" value="C:nucleus"/>
    <property type="evidence" value="ECO:0000318"/>
    <property type="project" value="GO_Central"/>
</dbReference>
<evidence type="ECO:0000313" key="8">
    <source>
        <dbReference type="EMBL" id="PHT96070.1"/>
    </source>
</evidence>
<dbReference type="GO" id="GO:0046983">
    <property type="term" value="F:protein dimerization activity"/>
    <property type="evidence" value="ECO:0007669"/>
    <property type="project" value="InterPro"/>
</dbReference>
<dbReference type="GO" id="GO:0003700">
    <property type="term" value="F:DNA-binding transcription factor activity"/>
    <property type="evidence" value="ECO:0000318"/>
    <property type="project" value="GO_Central"/>
</dbReference>
<dbReference type="SMART" id="SM00353">
    <property type="entry name" value="HLH"/>
    <property type="match status" value="1"/>
</dbReference>
<sequence length="426" mass="48879">MENLISISSTSSQPNTLQKILQYIIHNRQECWIYAIFWQASKDINNHLMLSWGDGYFRGTKDTGSAKIDHGQNVMDSEWFYMVSMPQYFVAEDDLIVQAYASATYVWLASYYEMQLYNCDRAKEANLHGLRTIVCIATPSGVVELGSNDVIQENWEFVQFIKGLFGSNNDMNTTSNLPAVNQVTLEDHQKIIKDVSPQQEEDNTIKQEITIENSDFENDDSSTINNVVNRSIKRAKKAMDIHVEAERKRREKLNHRFYALRSVVPYVSKMDKASLLADAVTYINELKANIEDLESKLIKPQNKKRHKSNNSSTTIMDQHDSHDSVSSIRTDRTNNKSLFSTRNRMEIEAKIIGSEAVIWVQSLDVNYPCMRLMNAMRELEFQIYHASVSSVKDLMLQDIVIRVPEEFSNEEALKSAIATKLCVIEN</sequence>
<comment type="subcellular location">
    <subcellularLocation>
        <location evidence="1 5">Nucleus</location>
    </subcellularLocation>
</comment>
<name>A0A1U8FIF6_CAPAN</name>
<dbReference type="PANTHER" id="PTHR11514">
    <property type="entry name" value="MYC"/>
    <property type="match status" value="1"/>
</dbReference>
<proteinExistence type="predicted"/>
<evidence type="ECO:0000256" key="5">
    <source>
        <dbReference type="RuleBase" id="RU369104"/>
    </source>
</evidence>
<dbReference type="AlphaFoldDB" id="A0A1U8FIF6"/>
<protein>
    <recommendedName>
        <fullName evidence="5">Transcription factor</fullName>
        <shortName evidence="5">bHLH transcription factor</shortName>
    </recommendedName>
    <alternativeName>
        <fullName evidence="5">Basic helix-loop-helix protein</fullName>
    </alternativeName>
</protein>
<dbReference type="GO" id="GO:0000976">
    <property type="term" value="F:transcription cis-regulatory region binding"/>
    <property type="evidence" value="ECO:0000318"/>
    <property type="project" value="GO_Central"/>
</dbReference>
<evidence type="ECO:0000259" key="7">
    <source>
        <dbReference type="PROSITE" id="PS50888"/>
    </source>
</evidence>
<feature type="region of interest" description="Disordered" evidence="6">
    <location>
        <begin position="299"/>
        <end position="329"/>
    </location>
</feature>
<dbReference type="InterPro" id="IPR045084">
    <property type="entry name" value="AIB/MYC-like"/>
</dbReference>
<feature type="domain" description="BHLH" evidence="7">
    <location>
        <begin position="237"/>
        <end position="286"/>
    </location>
</feature>
<dbReference type="EMBL" id="AYRZ02000001">
    <property type="protein sequence ID" value="PHT96070.1"/>
    <property type="molecule type" value="Genomic_DNA"/>
</dbReference>
<evidence type="ECO:0000256" key="1">
    <source>
        <dbReference type="ARBA" id="ARBA00004123"/>
    </source>
</evidence>
<accession>A0A1U8FIF6</accession>
<reference evidence="8 9" key="2">
    <citation type="journal article" date="2017" name="Genome Biol.">
        <title>New reference genome sequences of hot pepper reveal the massive evolution of plant disease-resistance genes by retroduplication.</title>
        <authorList>
            <person name="Kim S."/>
            <person name="Park J."/>
            <person name="Yeom S.I."/>
            <person name="Kim Y.M."/>
            <person name="Seo E."/>
            <person name="Kim K.T."/>
            <person name="Kim M.S."/>
            <person name="Lee J.M."/>
            <person name="Cheong K."/>
            <person name="Shin H.S."/>
            <person name="Kim S.B."/>
            <person name="Han K."/>
            <person name="Lee J."/>
            <person name="Park M."/>
            <person name="Lee H.A."/>
            <person name="Lee H.Y."/>
            <person name="Lee Y."/>
            <person name="Oh S."/>
            <person name="Lee J.H."/>
            <person name="Choi E."/>
            <person name="Choi E."/>
            <person name="Lee S.E."/>
            <person name="Jeon J."/>
            <person name="Kim H."/>
            <person name="Choi G."/>
            <person name="Song H."/>
            <person name="Lee J."/>
            <person name="Lee S.C."/>
            <person name="Kwon J.K."/>
            <person name="Lee H.Y."/>
            <person name="Koo N."/>
            <person name="Hong Y."/>
            <person name="Kim R.W."/>
            <person name="Kang W.H."/>
            <person name="Huh J.H."/>
            <person name="Kang B.C."/>
            <person name="Yang T.J."/>
            <person name="Lee Y.H."/>
            <person name="Bennetzen J.L."/>
            <person name="Choi D."/>
        </authorList>
    </citation>
    <scope>NUCLEOTIDE SEQUENCE [LARGE SCALE GENOMIC DNA]</scope>
    <source>
        <strain evidence="9">cv. CM334</strain>
    </source>
</reference>
<gene>
    <name evidence="8" type="ORF">T459_03952</name>
</gene>
<dbReference type="InterPro" id="IPR025610">
    <property type="entry name" value="MYC/MYB_N"/>
</dbReference>
<evidence type="ECO:0000313" key="9">
    <source>
        <dbReference type="Proteomes" id="UP000222542"/>
    </source>
</evidence>
<evidence type="ECO:0000256" key="2">
    <source>
        <dbReference type="ARBA" id="ARBA00023015"/>
    </source>
</evidence>
<dbReference type="STRING" id="4072.A0A1U8FIF6"/>
<keyword evidence="4 5" id="KW-0539">Nucleus</keyword>
<dbReference type="PROSITE" id="PS50888">
    <property type="entry name" value="BHLH"/>
    <property type="match status" value="1"/>
</dbReference>
<organism evidence="8 9">
    <name type="scientific">Capsicum annuum</name>
    <name type="common">Capsicum pepper</name>
    <dbReference type="NCBI Taxonomy" id="4072"/>
    <lineage>
        <taxon>Eukaryota</taxon>
        <taxon>Viridiplantae</taxon>
        <taxon>Streptophyta</taxon>
        <taxon>Embryophyta</taxon>
        <taxon>Tracheophyta</taxon>
        <taxon>Spermatophyta</taxon>
        <taxon>Magnoliopsida</taxon>
        <taxon>eudicotyledons</taxon>
        <taxon>Gunneridae</taxon>
        <taxon>Pentapetalae</taxon>
        <taxon>asterids</taxon>
        <taxon>lamiids</taxon>
        <taxon>Solanales</taxon>
        <taxon>Solanaceae</taxon>
        <taxon>Solanoideae</taxon>
        <taxon>Capsiceae</taxon>
        <taxon>Capsicum</taxon>
    </lineage>
</organism>
<dbReference type="InterPro" id="IPR011598">
    <property type="entry name" value="bHLH_dom"/>
</dbReference>
<evidence type="ECO:0000256" key="4">
    <source>
        <dbReference type="ARBA" id="ARBA00023242"/>
    </source>
</evidence>
<dbReference type="Pfam" id="PF14215">
    <property type="entry name" value="bHLH-MYC_N"/>
    <property type="match status" value="2"/>
</dbReference>
<dbReference type="Gramene" id="PHT96070">
    <property type="protein sequence ID" value="PHT96070"/>
    <property type="gene ID" value="T459_03952"/>
</dbReference>
<keyword evidence="3 5" id="KW-0804">Transcription</keyword>
<comment type="caution">
    <text evidence="8">The sequence shown here is derived from an EMBL/GenBank/DDBJ whole genome shotgun (WGS) entry which is preliminary data.</text>
</comment>
<feature type="compositionally biased region" description="Basic and acidic residues" evidence="6">
    <location>
        <begin position="317"/>
        <end position="329"/>
    </location>
</feature>
<dbReference type="KEGG" id="cann:107855071"/>
<dbReference type="InterPro" id="IPR036638">
    <property type="entry name" value="HLH_DNA-bd_sf"/>
</dbReference>
<keyword evidence="9" id="KW-1185">Reference proteome</keyword>
<evidence type="ECO:0000256" key="3">
    <source>
        <dbReference type="ARBA" id="ARBA00023163"/>
    </source>
</evidence>
<dbReference type="Proteomes" id="UP000222542">
    <property type="component" value="Unassembled WGS sequence"/>
</dbReference>
<reference evidence="8 9" key="1">
    <citation type="journal article" date="2014" name="Nat. Genet.">
        <title>Genome sequence of the hot pepper provides insights into the evolution of pungency in Capsicum species.</title>
        <authorList>
            <person name="Kim S."/>
            <person name="Park M."/>
            <person name="Yeom S.I."/>
            <person name="Kim Y.M."/>
            <person name="Lee J.M."/>
            <person name="Lee H.A."/>
            <person name="Seo E."/>
            <person name="Choi J."/>
            <person name="Cheong K."/>
            <person name="Kim K.T."/>
            <person name="Jung K."/>
            <person name="Lee G.W."/>
            <person name="Oh S.K."/>
            <person name="Bae C."/>
            <person name="Kim S.B."/>
            <person name="Lee H.Y."/>
            <person name="Kim S.Y."/>
            <person name="Kim M.S."/>
            <person name="Kang B.C."/>
            <person name="Jo Y.D."/>
            <person name="Yang H.B."/>
            <person name="Jeong H.J."/>
            <person name="Kang W.H."/>
            <person name="Kwon J.K."/>
            <person name="Shin C."/>
            <person name="Lim J.Y."/>
            <person name="Park J.H."/>
            <person name="Huh J.H."/>
            <person name="Kim J.S."/>
            <person name="Kim B.D."/>
            <person name="Cohen O."/>
            <person name="Paran I."/>
            <person name="Suh M.C."/>
            <person name="Lee S.B."/>
            <person name="Kim Y.K."/>
            <person name="Shin Y."/>
            <person name="Noh S.J."/>
            <person name="Park J."/>
            <person name="Seo Y.S."/>
            <person name="Kwon S.Y."/>
            <person name="Kim H.A."/>
            <person name="Park J.M."/>
            <person name="Kim H.J."/>
            <person name="Choi S.B."/>
            <person name="Bosland P.W."/>
            <person name="Reeves G."/>
            <person name="Jo S.H."/>
            <person name="Lee B.W."/>
            <person name="Cho H.T."/>
            <person name="Choi H.S."/>
            <person name="Lee M.S."/>
            <person name="Yu Y."/>
            <person name="Do Choi Y."/>
            <person name="Park B.S."/>
            <person name="van Deynze A."/>
            <person name="Ashrafi H."/>
            <person name="Hill T."/>
            <person name="Kim W.T."/>
            <person name="Pai H.S."/>
            <person name="Ahn H.K."/>
            <person name="Yeam I."/>
            <person name="Giovannoni J.J."/>
            <person name="Rose J.K."/>
            <person name="Sorensen I."/>
            <person name="Lee S.J."/>
            <person name="Kim R.W."/>
            <person name="Choi I.Y."/>
            <person name="Choi B.S."/>
            <person name="Lim J.S."/>
            <person name="Lee Y.H."/>
            <person name="Choi D."/>
        </authorList>
    </citation>
    <scope>NUCLEOTIDE SEQUENCE [LARGE SCALE GENOMIC DNA]</scope>
    <source>
        <strain evidence="9">cv. CM334</strain>
    </source>
</reference>
<dbReference type="OMA" id="SEWFYMV"/>